<reference evidence="2 3" key="1">
    <citation type="submission" date="2019-05" db="EMBL/GenBank/DDBJ databases">
        <title>Emergence of the Ug99 lineage of the wheat stem rust pathogen through somatic hybridization.</title>
        <authorList>
            <person name="Li F."/>
            <person name="Upadhyaya N.M."/>
            <person name="Sperschneider J."/>
            <person name="Matny O."/>
            <person name="Nguyen-Phuc H."/>
            <person name="Mago R."/>
            <person name="Raley C."/>
            <person name="Miller M.E."/>
            <person name="Silverstein K.A.T."/>
            <person name="Henningsen E."/>
            <person name="Hirsch C.D."/>
            <person name="Visser B."/>
            <person name="Pretorius Z.A."/>
            <person name="Steffenson B.J."/>
            <person name="Schwessinger B."/>
            <person name="Dodds P.N."/>
            <person name="Figueroa M."/>
        </authorList>
    </citation>
    <scope>NUCLEOTIDE SEQUENCE [LARGE SCALE GENOMIC DNA]</scope>
    <source>
        <strain evidence="2 3">Ug99</strain>
    </source>
</reference>
<feature type="transmembrane region" description="Helical" evidence="1">
    <location>
        <begin position="34"/>
        <end position="52"/>
    </location>
</feature>
<evidence type="ECO:0000256" key="1">
    <source>
        <dbReference type="SAM" id="Phobius"/>
    </source>
</evidence>
<comment type="caution">
    <text evidence="2">The sequence shown here is derived from an EMBL/GenBank/DDBJ whole genome shotgun (WGS) entry which is preliminary data.</text>
</comment>
<sequence>MTQANTDTTVHSPIPHQILLPRDKKIRPSIMKNSLSLSLTLPSFLSLSYVVVYPGRHYLIGLLLLSRNVQCAKWSWRRRSNKSNRCR</sequence>
<dbReference type="AlphaFoldDB" id="A0A5B0MM07"/>
<name>A0A5B0MM07_PUCGR</name>
<keyword evidence="1" id="KW-0472">Membrane</keyword>
<evidence type="ECO:0000313" key="3">
    <source>
        <dbReference type="Proteomes" id="UP000325313"/>
    </source>
</evidence>
<gene>
    <name evidence="2" type="ORF">PGTUg99_000255</name>
</gene>
<protein>
    <submittedName>
        <fullName evidence="2">Uncharacterized protein</fullName>
    </submittedName>
</protein>
<proteinExistence type="predicted"/>
<dbReference type="EMBL" id="VDEP01000462">
    <property type="protein sequence ID" value="KAA1077066.1"/>
    <property type="molecule type" value="Genomic_DNA"/>
</dbReference>
<keyword evidence="1" id="KW-0812">Transmembrane</keyword>
<accession>A0A5B0MM07</accession>
<organism evidence="2 3">
    <name type="scientific">Puccinia graminis f. sp. tritici</name>
    <dbReference type="NCBI Taxonomy" id="56615"/>
    <lineage>
        <taxon>Eukaryota</taxon>
        <taxon>Fungi</taxon>
        <taxon>Dikarya</taxon>
        <taxon>Basidiomycota</taxon>
        <taxon>Pucciniomycotina</taxon>
        <taxon>Pucciniomycetes</taxon>
        <taxon>Pucciniales</taxon>
        <taxon>Pucciniaceae</taxon>
        <taxon>Puccinia</taxon>
    </lineage>
</organism>
<keyword evidence="1" id="KW-1133">Transmembrane helix</keyword>
<evidence type="ECO:0000313" key="2">
    <source>
        <dbReference type="EMBL" id="KAA1077066.1"/>
    </source>
</evidence>
<dbReference type="Proteomes" id="UP000325313">
    <property type="component" value="Unassembled WGS sequence"/>
</dbReference>